<accession>A0A3L6FBP9</accession>
<comment type="caution">
    <text evidence="1">The sequence shown here is derived from an EMBL/GenBank/DDBJ whole genome shotgun (WGS) entry which is preliminary data.</text>
</comment>
<reference evidence="1" key="1">
    <citation type="journal article" date="2018" name="Nat. Genet.">
        <title>Extensive intraspecific gene order and gene structural variations between Mo17 and other maize genomes.</title>
        <authorList>
            <person name="Sun S."/>
            <person name="Zhou Y."/>
            <person name="Chen J."/>
            <person name="Shi J."/>
            <person name="Zhao H."/>
            <person name="Zhao H."/>
            <person name="Song W."/>
            <person name="Zhang M."/>
            <person name="Cui Y."/>
            <person name="Dong X."/>
            <person name="Liu H."/>
            <person name="Ma X."/>
            <person name="Jiao Y."/>
            <person name="Wang B."/>
            <person name="Wei X."/>
            <person name="Stein J.C."/>
            <person name="Glaubitz J.C."/>
            <person name="Lu F."/>
            <person name="Yu G."/>
            <person name="Liang C."/>
            <person name="Fengler K."/>
            <person name="Li B."/>
            <person name="Rafalski A."/>
            <person name="Schnable P.S."/>
            <person name="Ware D.H."/>
            <person name="Buckler E.S."/>
            <person name="Lai J."/>
        </authorList>
    </citation>
    <scope>NUCLEOTIDE SEQUENCE [LARGE SCALE GENOMIC DNA]</scope>
    <source>
        <tissue evidence="1">Seedling</tissue>
    </source>
</reference>
<dbReference type="Proteomes" id="UP000251960">
    <property type="component" value="Chromosome 3"/>
</dbReference>
<dbReference type="EMBL" id="NCVQ01000004">
    <property type="protein sequence ID" value="PWZ30626.1"/>
    <property type="molecule type" value="Genomic_DNA"/>
</dbReference>
<sequence length="29" mass="3502">MSQSMPQNNPRLLNFFYSVKPIMEYNPRV</sequence>
<dbReference type="AlphaFoldDB" id="A0A3L6FBP9"/>
<protein>
    <submittedName>
        <fullName evidence="1">Uncharacterized protein</fullName>
    </submittedName>
</protein>
<proteinExistence type="predicted"/>
<name>A0A3L6FBP9_MAIZE</name>
<gene>
    <name evidence="1" type="ORF">Zm00014a_029982</name>
</gene>
<evidence type="ECO:0000313" key="1">
    <source>
        <dbReference type="EMBL" id="PWZ30626.1"/>
    </source>
</evidence>
<organism evidence="1">
    <name type="scientific">Zea mays</name>
    <name type="common">Maize</name>
    <dbReference type="NCBI Taxonomy" id="4577"/>
    <lineage>
        <taxon>Eukaryota</taxon>
        <taxon>Viridiplantae</taxon>
        <taxon>Streptophyta</taxon>
        <taxon>Embryophyta</taxon>
        <taxon>Tracheophyta</taxon>
        <taxon>Spermatophyta</taxon>
        <taxon>Magnoliopsida</taxon>
        <taxon>Liliopsida</taxon>
        <taxon>Poales</taxon>
        <taxon>Poaceae</taxon>
        <taxon>PACMAD clade</taxon>
        <taxon>Panicoideae</taxon>
        <taxon>Andropogonodae</taxon>
        <taxon>Andropogoneae</taxon>
        <taxon>Tripsacinae</taxon>
        <taxon>Zea</taxon>
    </lineage>
</organism>